<proteinExistence type="predicted"/>
<evidence type="ECO:0000313" key="1">
    <source>
        <dbReference type="EMBL" id="OGE64533.1"/>
    </source>
</evidence>
<reference evidence="1 2" key="1">
    <citation type="journal article" date="2016" name="Nat. Commun.">
        <title>Thousands of microbial genomes shed light on interconnected biogeochemical processes in an aquifer system.</title>
        <authorList>
            <person name="Anantharaman K."/>
            <person name="Brown C.T."/>
            <person name="Hug L.A."/>
            <person name="Sharon I."/>
            <person name="Castelle C.J."/>
            <person name="Probst A.J."/>
            <person name="Thomas B.C."/>
            <person name="Singh A."/>
            <person name="Wilkins M.J."/>
            <person name="Karaoz U."/>
            <person name="Brodie E.L."/>
            <person name="Williams K.H."/>
            <person name="Hubbard S.S."/>
            <person name="Banfield J.F."/>
        </authorList>
    </citation>
    <scope>NUCLEOTIDE SEQUENCE [LARGE SCALE GENOMIC DNA]</scope>
</reference>
<gene>
    <name evidence="1" type="ORF">A3J13_00705</name>
</gene>
<dbReference type="EMBL" id="MFDU01000009">
    <property type="protein sequence ID" value="OGE64533.1"/>
    <property type="molecule type" value="Genomic_DNA"/>
</dbReference>
<name>A0A1F5MGQ7_9BACT</name>
<protein>
    <submittedName>
        <fullName evidence="1">Uncharacterized protein</fullName>
    </submittedName>
</protein>
<organism evidence="1 2">
    <name type="scientific">Candidatus Daviesbacteria bacterium RIFCSPLOWO2_02_FULL_36_8</name>
    <dbReference type="NCBI Taxonomy" id="1797793"/>
    <lineage>
        <taxon>Bacteria</taxon>
        <taxon>Candidatus Daviesiibacteriota</taxon>
    </lineage>
</organism>
<sequence>MIESLGGNLGAYTAGDHEMIYDALDTWLGDSIELFLDNHELCSSIFLGRSIGFDGPRITLVSLDMEIPESAWDASITFRPIDLAPPTSARLLNTGGAPDEEEIETLIKSIDLLMRLASDEDTEINRY</sequence>
<evidence type="ECO:0000313" key="2">
    <source>
        <dbReference type="Proteomes" id="UP000183317"/>
    </source>
</evidence>
<dbReference type="Proteomes" id="UP000183317">
    <property type="component" value="Unassembled WGS sequence"/>
</dbReference>
<comment type="caution">
    <text evidence="1">The sequence shown here is derived from an EMBL/GenBank/DDBJ whole genome shotgun (WGS) entry which is preliminary data.</text>
</comment>
<accession>A0A1F5MGQ7</accession>
<dbReference type="AlphaFoldDB" id="A0A1F5MGQ7"/>